<comment type="similarity">
    <text evidence="1">Belongs to the SMP-30/CGR1 family.</text>
</comment>
<dbReference type="SUPFAM" id="SSF63829">
    <property type="entry name" value="Calcium-dependent phosphotriesterase"/>
    <property type="match status" value="1"/>
</dbReference>
<sequence>MTTLTTSPVITLSDTKCTLGEGAFWHPERQSFFWCDILGHRLYEHDGTAQHAWDFDRAISACAWVDAGRLLIASEVDLFLFDLATGTEERLVALEADLPGNRSNDGRADPMGGFWIGTMDYGCAPGKGAIYRLYKGELRRLVPGVGIPNAICFSPDGRTAHYADTDLGMVWRVALDAEGWPLGAPEVFLDLAEDGLNPDGAVVDTEGRFWTAQWGAGRVACYGTDGALLRTVDLPATQVTCPAFGGAERRRLFVTSAAEGKPEEAEAGRTFCVDLDGVQGQAEPRVLL</sequence>
<dbReference type="Proteomes" id="UP000675940">
    <property type="component" value="Unassembled WGS sequence"/>
</dbReference>
<reference evidence="5" key="1">
    <citation type="submission" date="2021-03" db="EMBL/GenBank/DDBJ databases">
        <title>Sagittula salina sp. nov. strain M10.9X isolated from the marine waste.</title>
        <authorList>
            <person name="Satari L."/>
            <person name="Molina-Menor E."/>
            <person name="Vidal-Verdu A."/>
            <person name="Pascual J."/>
            <person name="Pereto J."/>
            <person name="Porcar M."/>
        </authorList>
    </citation>
    <scope>NUCLEOTIDE SEQUENCE</scope>
    <source>
        <strain evidence="5">M10.9X</strain>
    </source>
</reference>
<feature type="active site" description="Proton donor/acceptor" evidence="2">
    <location>
        <position position="199"/>
    </location>
</feature>
<keyword evidence="6" id="KW-1185">Reference proteome</keyword>
<gene>
    <name evidence="5" type="ORF">J5474_15985</name>
</gene>
<dbReference type="InterPro" id="IPR011042">
    <property type="entry name" value="6-blade_b-propeller_TolB-like"/>
</dbReference>
<evidence type="ECO:0000313" key="6">
    <source>
        <dbReference type="Proteomes" id="UP000675940"/>
    </source>
</evidence>
<feature type="binding site" evidence="3">
    <location>
        <position position="102"/>
    </location>
    <ligand>
        <name>substrate</name>
    </ligand>
</feature>
<dbReference type="Gene3D" id="2.120.10.30">
    <property type="entry name" value="TolB, C-terminal domain"/>
    <property type="match status" value="1"/>
</dbReference>
<keyword evidence="3" id="KW-0862">Zinc</keyword>
<protein>
    <submittedName>
        <fullName evidence="5">SMP-30/gluconolactonase/LRE family protein</fullName>
    </submittedName>
</protein>
<comment type="caution">
    <text evidence="5">The sequence shown here is derived from an EMBL/GenBank/DDBJ whole genome shotgun (WGS) entry which is preliminary data.</text>
</comment>
<dbReference type="GO" id="GO:0004341">
    <property type="term" value="F:gluconolactonase activity"/>
    <property type="evidence" value="ECO:0007669"/>
    <property type="project" value="TreeGrafter"/>
</dbReference>
<organism evidence="5 6">
    <name type="scientific">Sagittula salina</name>
    <dbReference type="NCBI Taxonomy" id="2820268"/>
    <lineage>
        <taxon>Bacteria</taxon>
        <taxon>Pseudomonadati</taxon>
        <taxon>Pseudomonadota</taxon>
        <taxon>Alphaproteobacteria</taxon>
        <taxon>Rhodobacterales</taxon>
        <taxon>Roseobacteraceae</taxon>
        <taxon>Sagittula</taxon>
    </lineage>
</organism>
<dbReference type="Pfam" id="PF08450">
    <property type="entry name" value="SGL"/>
    <property type="match status" value="1"/>
</dbReference>
<dbReference type="AlphaFoldDB" id="A0A940S2D6"/>
<feature type="binding site" evidence="3">
    <location>
        <position position="199"/>
    </location>
    <ligand>
        <name>a divalent metal cation</name>
        <dbReference type="ChEBI" id="CHEBI:60240"/>
    </ligand>
</feature>
<name>A0A940S2D6_9RHOB</name>
<evidence type="ECO:0000256" key="2">
    <source>
        <dbReference type="PIRSR" id="PIRSR605511-1"/>
    </source>
</evidence>
<proteinExistence type="inferred from homology"/>
<dbReference type="PANTHER" id="PTHR10907">
    <property type="entry name" value="REGUCALCIN"/>
    <property type="match status" value="1"/>
</dbReference>
<dbReference type="PANTHER" id="PTHR10907:SF47">
    <property type="entry name" value="REGUCALCIN"/>
    <property type="match status" value="1"/>
</dbReference>
<dbReference type="InterPro" id="IPR013658">
    <property type="entry name" value="SGL"/>
</dbReference>
<dbReference type="GO" id="GO:0005509">
    <property type="term" value="F:calcium ion binding"/>
    <property type="evidence" value="ECO:0007669"/>
    <property type="project" value="TreeGrafter"/>
</dbReference>
<dbReference type="PRINTS" id="PR01790">
    <property type="entry name" value="SMP30FAMILY"/>
</dbReference>
<comment type="cofactor">
    <cofactor evidence="3">
        <name>Zn(2+)</name>
        <dbReference type="ChEBI" id="CHEBI:29105"/>
    </cofactor>
    <text evidence="3">Binds 1 divalent metal cation per subunit.</text>
</comment>
<feature type="binding site" evidence="3">
    <location>
        <position position="104"/>
    </location>
    <ligand>
        <name>substrate</name>
    </ligand>
</feature>
<dbReference type="InterPro" id="IPR005511">
    <property type="entry name" value="SMP-30"/>
</dbReference>
<feature type="binding site" evidence="3">
    <location>
        <position position="21"/>
    </location>
    <ligand>
        <name>a divalent metal cation</name>
        <dbReference type="ChEBI" id="CHEBI:60240"/>
    </ligand>
</feature>
<evidence type="ECO:0000259" key="4">
    <source>
        <dbReference type="Pfam" id="PF08450"/>
    </source>
</evidence>
<feature type="domain" description="SMP-30/Gluconolactonase/LRE-like region" evidence="4">
    <location>
        <begin position="19"/>
        <end position="257"/>
    </location>
</feature>
<dbReference type="RefSeq" id="WP_209361931.1">
    <property type="nucleotide sequence ID" value="NZ_JAGISH010000009.1"/>
</dbReference>
<evidence type="ECO:0000313" key="5">
    <source>
        <dbReference type="EMBL" id="MBP0483981.1"/>
    </source>
</evidence>
<evidence type="ECO:0000256" key="3">
    <source>
        <dbReference type="PIRSR" id="PIRSR605511-2"/>
    </source>
</evidence>
<evidence type="ECO:0000256" key="1">
    <source>
        <dbReference type="ARBA" id="ARBA00008853"/>
    </source>
</evidence>
<keyword evidence="3" id="KW-0479">Metal-binding</keyword>
<dbReference type="EMBL" id="JAGISH010000009">
    <property type="protein sequence ID" value="MBP0483981.1"/>
    <property type="molecule type" value="Genomic_DNA"/>
</dbReference>
<dbReference type="GO" id="GO:0019853">
    <property type="term" value="P:L-ascorbic acid biosynthetic process"/>
    <property type="evidence" value="ECO:0007669"/>
    <property type="project" value="TreeGrafter"/>
</dbReference>
<feature type="binding site" evidence="3">
    <location>
        <position position="149"/>
    </location>
    <ligand>
        <name>a divalent metal cation</name>
        <dbReference type="ChEBI" id="CHEBI:60240"/>
    </ligand>
</feature>
<accession>A0A940S2D6</accession>